<evidence type="ECO:0000256" key="2">
    <source>
        <dbReference type="ARBA" id="ARBA00004914"/>
    </source>
</evidence>
<feature type="transmembrane region" description="Helical" evidence="10">
    <location>
        <begin position="466"/>
        <end position="487"/>
    </location>
</feature>
<protein>
    <submittedName>
        <fullName evidence="12">Sucrose transport protein SUC8-like</fullName>
    </submittedName>
</protein>
<evidence type="ECO:0000256" key="3">
    <source>
        <dbReference type="ARBA" id="ARBA00007134"/>
    </source>
</evidence>
<evidence type="ECO:0000256" key="4">
    <source>
        <dbReference type="ARBA" id="ARBA00022448"/>
    </source>
</evidence>
<evidence type="ECO:0000256" key="10">
    <source>
        <dbReference type="SAM" id="Phobius"/>
    </source>
</evidence>
<organism evidence="11 12">
    <name type="scientific">Abrus precatorius</name>
    <name type="common">Indian licorice</name>
    <name type="synonym">Glycine abrus</name>
    <dbReference type="NCBI Taxonomy" id="3816"/>
    <lineage>
        <taxon>Eukaryota</taxon>
        <taxon>Viridiplantae</taxon>
        <taxon>Streptophyta</taxon>
        <taxon>Embryophyta</taxon>
        <taxon>Tracheophyta</taxon>
        <taxon>Spermatophyta</taxon>
        <taxon>Magnoliopsida</taxon>
        <taxon>eudicotyledons</taxon>
        <taxon>Gunneridae</taxon>
        <taxon>Pentapetalae</taxon>
        <taxon>rosids</taxon>
        <taxon>fabids</taxon>
        <taxon>Fabales</taxon>
        <taxon>Fabaceae</taxon>
        <taxon>Papilionoideae</taxon>
        <taxon>50 kb inversion clade</taxon>
        <taxon>NPAAA clade</taxon>
        <taxon>indigoferoid/millettioid clade</taxon>
        <taxon>Abreae</taxon>
        <taxon>Abrus</taxon>
    </lineage>
</organism>
<evidence type="ECO:0000313" key="12">
    <source>
        <dbReference type="RefSeq" id="XP_027348451.1"/>
    </source>
</evidence>
<feature type="transmembrane region" description="Helical" evidence="10">
    <location>
        <begin position="387"/>
        <end position="410"/>
    </location>
</feature>
<evidence type="ECO:0000256" key="6">
    <source>
        <dbReference type="ARBA" id="ARBA00022692"/>
    </source>
</evidence>
<dbReference type="RefSeq" id="XP_027348451.1">
    <property type="nucleotide sequence ID" value="XM_027492650.1"/>
</dbReference>
<dbReference type="OrthoDB" id="28755at2759"/>
<comment type="subcellular location">
    <subcellularLocation>
        <location evidence="1">Membrane</location>
        <topology evidence="1">Multi-pass membrane protein</topology>
    </subcellularLocation>
</comment>
<dbReference type="Pfam" id="PF13347">
    <property type="entry name" value="MFS_2"/>
    <property type="match status" value="1"/>
</dbReference>
<dbReference type="PANTHER" id="PTHR19432:SF89">
    <property type="entry name" value="SUCROSE_H+ SYMPORTER, PLANT, MAJOR FACILITATOR SUPERFAMILY DOMAIN-CONTAINING PROTEIN-RELATED"/>
    <property type="match status" value="1"/>
</dbReference>
<dbReference type="GO" id="GO:0008506">
    <property type="term" value="F:sucrose:proton symporter activity"/>
    <property type="evidence" value="ECO:0007669"/>
    <property type="project" value="TreeGrafter"/>
</dbReference>
<name>A0A8B8KWV5_ABRPR</name>
<dbReference type="PANTHER" id="PTHR19432">
    <property type="entry name" value="SUGAR TRANSPORTER"/>
    <property type="match status" value="1"/>
</dbReference>
<feature type="transmembrane region" description="Helical" evidence="10">
    <location>
        <begin position="66"/>
        <end position="88"/>
    </location>
</feature>
<dbReference type="GeneID" id="113860019"/>
<keyword evidence="4" id="KW-0813">Transport</keyword>
<evidence type="ECO:0000256" key="9">
    <source>
        <dbReference type="ARBA" id="ARBA00023136"/>
    </source>
</evidence>
<reference evidence="12" key="2">
    <citation type="submission" date="2025-08" db="UniProtKB">
        <authorList>
            <consortium name="RefSeq"/>
        </authorList>
    </citation>
    <scope>IDENTIFICATION</scope>
    <source>
        <tissue evidence="12">Young leaves</tissue>
    </source>
</reference>
<keyword evidence="6 10" id="KW-0812">Transmembrane</keyword>
<keyword evidence="5" id="KW-0762">Sugar transport</keyword>
<comment type="pathway">
    <text evidence="2">Glycan biosynthesis; sucrose metabolism.</text>
</comment>
<feature type="transmembrane region" description="Helical" evidence="10">
    <location>
        <begin position="260"/>
        <end position="278"/>
    </location>
</feature>
<dbReference type="GO" id="GO:0005985">
    <property type="term" value="P:sucrose metabolic process"/>
    <property type="evidence" value="ECO:0007669"/>
    <property type="project" value="UniProtKB-UniPathway"/>
</dbReference>
<sequence length="541" mass="57804">MVLLQINTDAIIQSIDKKITQPSITNYSKDTHNTFLHLFSFTLSVSPSLSTMYPPSPTQASPLRKMIVVASIAAGIQFGWALQLSLLTPYVQLLGVPHTWAAFIWLCGPISGLVVQPIVGYYSDRCTSRFGRRRPFIFYGAIAVAIAVFLIGYAADIGHAAGDDITKKTRPRAVAIFVVGFWILDVANNMLQGPCRAFLGDLAAGDHKKTRVANAFFSFFMAVGQVLGYAAGSIKGLHKIFPFTETKACDVFCANLKSCFFLSILFLLILAIIALIYVKDPVMTTPELSNEGESSCFSQILGALKELKKPMWMLMLVTAVNWIGWFPYFLFDTDWMGREVYGGDVGEDSYAAGVRAGSLGLMLNAVVLGVMSLAVEPLGRMVGGVKVLWGIVNVILAVAFAMTVVITKNAEHERHLNPAAIGHPSQGVKIGALLFFSVVGIPLAVTYSVPFASASIYSSTSGAGQGLSLGVLNLAIVIPQMVVSALSGPWDALFGGGNLPAFVMGAVASAITAVLAIFLLPSLKPDDEAKAAANMATGSFH</sequence>
<dbReference type="CDD" id="cd17313">
    <property type="entry name" value="MFS_SLC45_SUC"/>
    <property type="match status" value="1"/>
</dbReference>
<dbReference type="KEGG" id="aprc:113860019"/>
<evidence type="ECO:0000313" key="11">
    <source>
        <dbReference type="Proteomes" id="UP000694853"/>
    </source>
</evidence>
<evidence type="ECO:0000256" key="5">
    <source>
        <dbReference type="ARBA" id="ARBA00022597"/>
    </source>
</evidence>
<dbReference type="AlphaFoldDB" id="A0A8B8KWV5"/>
<feature type="transmembrane region" description="Helical" evidence="10">
    <location>
        <begin position="430"/>
        <end position="454"/>
    </location>
</feature>
<keyword evidence="8 10" id="KW-1133">Transmembrane helix</keyword>
<feature type="transmembrane region" description="Helical" evidence="10">
    <location>
        <begin position="173"/>
        <end position="191"/>
    </location>
</feature>
<feature type="transmembrane region" description="Helical" evidence="10">
    <location>
        <begin position="100"/>
        <end position="123"/>
    </location>
</feature>
<proteinExistence type="inferred from homology"/>
<dbReference type="InterPro" id="IPR036259">
    <property type="entry name" value="MFS_trans_sf"/>
</dbReference>
<dbReference type="Gene3D" id="1.20.1250.20">
    <property type="entry name" value="MFS general substrate transporter like domains"/>
    <property type="match status" value="1"/>
</dbReference>
<feature type="transmembrane region" description="Helical" evidence="10">
    <location>
        <begin position="311"/>
        <end position="330"/>
    </location>
</feature>
<keyword evidence="9 10" id="KW-0472">Membrane</keyword>
<gene>
    <name evidence="12" type="primary">LOC113860019</name>
</gene>
<keyword evidence="11" id="KW-1185">Reference proteome</keyword>
<dbReference type="GO" id="GO:0005773">
    <property type="term" value="C:vacuole"/>
    <property type="evidence" value="ECO:0007669"/>
    <property type="project" value="TreeGrafter"/>
</dbReference>
<feature type="transmembrane region" description="Helical" evidence="10">
    <location>
        <begin position="350"/>
        <end position="375"/>
    </location>
</feature>
<feature type="transmembrane region" description="Helical" evidence="10">
    <location>
        <begin position="212"/>
        <end position="232"/>
    </location>
</feature>
<keyword evidence="7" id="KW-0769">Symport</keyword>
<comment type="similarity">
    <text evidence="3">Belongs to the glycoside-pentoside-hexuronide (GPH) cation symporter transporter (TC 2.A.2.4) family.</text>
</comment>
<reference evidence="11" key="1">
    <citation type="journal article" date="2019" name="Toxins">
        <title>Detection of Abrin-Like and Prepropulchellin-Like Toxin Genes and Transcripts Using Whole Genome Sequencing and Full-Length Transcript Sequencing of Abrus precatorius.</title>
        <authorList>
            <person name="Hovde B.T."/>
            <person name="Daligault H.E."/>
            <person name="Hanschen E.R."/>
            <person name="Kunde Y.A."/>
            <person name="Johnson M.B."/>
            <person name="Starkenburg S.R."/>
            <person name="Johnson S.L."/>
        </authorList>
    </citation>
    <scope>NUCLEOTIDE SEQUENCE [LARGE SCALE GENOMIC DNA]</scope>
</reference>
<dbReference type="UniPathway" id="UPA00238"/>
<dbReference type="NCBIfam" id="TIGR01301">
    <property type="entry name" value="GPH_sucrose"/>
    <property type="match status" value="1"/>
</dbReference>
<evidence type="ECO:0000256" key="8">
    <source>
        <dbReference type="ARBA" id="ARBA00022989"/>
    </source>
</evidence>
<dbReference type="InterPro" id="IPR005989">
    <property type="entry name" value="Suc_symporter_pln"/>
</dbReference>
<dbReference type="SUPFAM" id="SSF103473">
    <property type="entry name" value="MFS general substrate transporter"/>
    <property type="match status" value="1"/>
</dbReference>
<evidence type="ECO:0000256" key="1">
    <source>
        <dbReference type="ARBA" id="ARBA00004141"/>
    </source>
</evidence>
<dbReference type="FunFam" id="1.20.1250.20:FF:000174">
    <property type="entry name" value="Sucrose transport protein"/>
    <property type="match status" value="1"/>
</dbReference>
<feature type="transmembrane region" description="Helical" evidence="10">
    <location>
        <begin position="135"/>
        <end position="153"/>
    </location>
</feature>
<feature type="transmembrane region" description="Helical" evidence="10">
    <location>
        <begin position="499"/>
        <end position="520"/>
    </location>
</feature>
<dbReference type="Proteomes" id="UP000694853">
    <property type="component" value="Unplaced"/>
</dbReference>
<accession>A0A8B8KWV5</accession>
<dbReference type="GO" id="GO:0005886">
    <property type="term" value="C:plasma membrane"/>
    <property type="evidence" value="ECO:0007669"/>
    <property type="project" value="InterPro"/>
</dbReference>
<evidence type="ECO:0000256" key="7">
    <source>
        <dbReference type="ARBA" id="ARBA00022847"/>
    </source>
</evidence>